<organism evidence="1 2">
    <name type="scientific">Xenorhabdus kozodoii</name>
    <dbReference type="NCBI Taxonomy" id="351676"/>
    <lineage>
        <taxon>Bacteria</taxon>
        <taxon>Pseudomonadati</taxon>
        <taxon>Pseudomonadota</taxon>
        <taxon>Gammaproteobacteria</taxon>
        <taxon>Enterobacterales</taxon>
        <taxon>Morganellaceae</taxon>
        <taxon>Xenorhabdus</taxon>
    </lineage>
</organism>
<proteinExistence type="predicted"/>
<evidence type="ECO:0000313" key="1">
    <source>
        <dbReference type="EMBL" id="PHM73979.1"/>
    </source>
</evidence>
<comment type="caution">
    <text evidence="1">The sequence shown here is derived from an EMBL/GenBank/DDBJ whole genome shotgun (WGS) entry which is preliminary data.</text>
</comment>
<accession>A0A2D0LE65</accession>
<keyword evidence="2" id="KW-1185">Reference proteome</keyword>
<reference evidence="1 2" key="1">
    <citation type="journal article" date="2017" name="Nat. Microbiol.">
        <title>Natural product diversity associated with the nematode symbionts Photorhabdus and Xenorhabdus.</title>
        <authorList>
            <person name="Tobias N.J."/>
            <person name="Wolff H."/>
            <person name="Djahanschiri B."/>
            <person name="Grundmann F."/>
            <person name="Kronenwerth M."/>
            <person name="Shi Y.M."/>
            <person name="Simonyi S."/>
            <person name="Grun P."/>
            <person name="Shapiro-Ilan D."/>
            <person name="Pidot S.J."/>
            <person name="Stinear T.P."/>
            <person name="Ebersberger I."/>
            <person name="Bode H.B."/>
        </authorList>
    </citation>
    <scope>NUCLEOTIDE SEQUENCE [LARGE SCALE GENOMIC DNA]</scope>
    <source>
        <strain evidence="1 2">DSM 17907</strain>
    </source>
</reference>
<protein>
    <submittedName>
        <fullName evidence="1">Uncharacterized protein</fullName>
    </submittedName>
</protein>
<evidence type="ECO:0000313" key="2">
    <source>
        <dbReference type="Proteomes" id="UP000221101"/>
    </source>
</evidence>
<name>A0A2D0LE65_9GAMM</name>
<dbReference type="Proteomes" id="UP000221101">
    <property type="component" value="Unassembled WGS sequence"/>
</dbReference>
<gene>
    <name evidence="1" type="ORF">Xkoz_01183</name>
</gene>
<dbReference type="EMBL" id="NJCX01000007">
    <property type="protein sequence ID" value="PHM73979.1"/>
    <property type="molecule type" value="Genomic_DNA"/>
</dbReference>
<dbReference type="AlphaFoldDB" id="A0A2D0LE65"/>
<sequence length="38" mass="4520">MFAHVKHNDLCMILALYYTVRIILHPTCYANDFSGYVW</sequence>